<accession>A0A8X7S1D9</accession>
<evidence type="ECO:0000313" key="2">
    <source>
        <dbReference type="EMBL" id="KAG2298684.1"/>
    </source>
</evidence>
<evidence type="ECO:0000313" key="3">
    <source>
        <dbReference type="Proteomes" id="UP000886595"/>
    </source>
</evidence>
<dbReference type="AlphaFoldDB" id="A0A8X7S1D9"/>
<evidence type="ECO:0000256" key="1">
    <source>
        <dbReference type="SAM" id="MobiDB-lite"/>
    </source>
</evidence>
<feature type="region of interest" description="Disordered" evidence="1">
    <location>
        <begin position="394"/>
        <end position="420"/>
    </location>
</feature>
<keyword evidence="3" id="KW-1185">Reference proteome</keyword>
<feature type="compositionally biased region" description="Basic and acidic residues" evidence="1">
    <location>
        <begin position="84"/>
        <end position="98"/>
    </location>
</feature>
<feature type="region of interest" description="Disordered" evidence="1">
    <location>
        <begin position="315"/>
        <end position="334"/>
    </location>
</feature>
<name>A0A8X7S1D9_BRACI</name>
<reference evidence="2 3" key="1">
    <citation type="submission" date="2020-02" db="EMBL/GenBank/DDBJ databases">
        <authorList>
            <person name="Ma Q."/>
            <person name="Huang Y."/>
            <person name="Song X."/>
            <person name="Pei D."/>
        </authorList>
    </citation>
    <scope>NUCLEOTIDE SEQUENCE [LARGE SCALE GENOMIC DNA]</scope>
    <source>
        <strain evidence="2">Sxm20200214</strain>
        <tissue evidence="2">Leaf</tissue>
    </source>
</reference>
<feature type="compositionally biased region" description="Acidic residues" evidence="1">
    <location>
        <begin position="57"/>
        <end position="73"/>
    </location>
</feature>
<sequence>MDTPEEGSKRGPAMATETDGVLSELISVLVESAVAVTAGEENDGEDKGSESVVEGDKDGDEEEKDDVESEDFLGGDRSFSPATEKNKSAVHVRKDEKTASGPVHQQNLRPRKPVLVNIEESSSSGDSEPQGPPQTGRCTHENLKLWMLEQLEKLSTEIKNHLGEIDSKWCRRLGFPQATNQKNRKRKTNDDNHGSSEVPKSGGLQTQRPIRRAKQTKPAVSNPSQKKHSYSLHSWFSHDGSEVGTELHTSSFYERETADETEYHNARAPRFNQNLPGGMRLSCRGCVHPTLSTGTRRFRDDKPVQVALEESNPHLYNSVQPVPGSHPTSSTNLDSEPKVAYTGIEDVVEPVSLDVSTETTSSPAAVHSIVENSNLEVPEGGLVGEHIQGVPSSVVEGGVCDPPIVEERNPVSPTMEEGKK</sequence>
<feature type="region of interest" description="Disordered" evidence="1">
    <location>
        <begin position="176"/>
        <end position="228"/>
    </location>
</feature>
<dbReference type="EMBL" id="JAAMPC010000008">
    <property type="protein sequence ID" value="KAG2298684.1"/>
    <property type="molecule type" value="Genomic_DNA"/>
</dbReference>
<proteinExistence type="predicted"/>
<gene>
    <name evidence="2" type="ORF">Bca52824_035156</name>
</gene>
<protein>
    <submittedName>
        <fullName evidence="2">Uncharacterized protein</fullName>
    </submittedName>
</protein>
<organism evidence="2 3">
    <name type="scientific">Brassica carinata</name>
    <name type="common">Ethiopian mustard</name>
    <name type="synonym">Abyssinian cabbage</name>
    <dbReference type="NCBI Taxonomy" id="52824"/>
    <lineage>
        <taxon>Eukaryota</taxon>
        <taxon>Viridiplantae</taxon>
        <taxon>Streptophyta</taxon>
        <taxon>Embryophyta</taxon>
        <taxon>Tracheophyta</taxon>
        <taxon>Spermatophyta</taxon>
        <taxon>Magnoliopsida</taxon>
        <taxon>eudicotyledons</taxon>
        <taxon>Gunneridae</taxon>
        <taxon>Pentapetalae</taxon>
        <taxon>rosids</taxon>
        <taxon>malvids</taxon>
        <taxon>Brassicales</taxon>
        <taxon>Brassicaceae</taxon>
        <taxon>Brassiceae</taxon>
        <taxon>Brassica</taxon>
    </lineage>
</organism>
<comment type="caution">
    <text evidence="2">The sequence shown here is derived from an EMBL/GenBank/DDBJ whole genome shotgun (WGS) entry which is preliminary data.</text>
</comment>
<feature type="region of interest" description="Disordered" evidence="1">
    <location>
        <begin position="36"/>
        <end position="139"/>
    </location>
</feature>
<dbReference type="Proteomes" id="UP000886595">
    <property type="component" value="Unassembled WGS sequence"/>
</dbReference>